<dbReference type="AlphaFoldDB" id="A0AB73B746"/>
<accession>A0AB73B746</accession>
<proteinExistence type="predicted"/>
<gene>
    <name evidence="1" type="ORF">CFL01nite_11830</name>
</gene>
<evidence type="ECO:0000313" key="1">
    <source>
        <dbReference type="EMBL" id="GEB97688.1"/>
    </source>
</evidence>
<sequence length="204" mass="23147">MTFYFGSKALGDPSSDGVVKVAARRAYRDLNRTLRGIGTHKDRDHLVNATYDSLVSFVSGLNTVTDQSDFDERHARWCRDRIEFFTAHPHQDRSEFCLNYGQAQKWINMTLKYLAVLGCPAVEKAYAYLHVPVDSIVFDVAQEPSPGLGVARPPKQVAWSKLGEEDYLSYQKRLREATAEFYGSPLDWEAQAWANRLHQKGESA</sequence>
<comment type="caution">
    <text evidence="1">The sequence shown here is derived from an EMBL/GenBank/DDBJ whole genome shotgun (WGS) entry which is preliminary data.</text>
</comment>
<protein>
    <submittedName>
        <fullName evidence="1">Uncharacterized protein</fullName>
    </submittedName>
</protein>
<dbReference type="Proteomes" id="UP000315353">
    <property type="component" value="Unassembled WGS sequence"/>
</dbReference>
<dbReference type="EMBL" id="BJNB01000015">
    <property type="protein sequence ID" value="GEB97688.1"/>
    <property type="molecule type" value="Genomic_DNA"/>
</dbReference>
<organism evidence="1 2">
    <name type="scientific">Corynebacterium flavescens</name>
    <dbReference type="NCBI Taxonomy" id="28028"/>
    <lineage>
        <taxon>Bacteria</taxon>
        <taxon>Bacillati</taxon>
        <taxon>Actinomycetota</taxon>
        <taxon>Actinomycetes</taxon>
        <taxon>Mycobacteriales</taxon>
        <taxon>Corynebacteriaceae</taxon>
        <taxon>Corynebacterium</taxon>
    </lineage>
</organism>
<name>A0AB73B746_CORFL</name>
<evidence type="ECO:0000313" key="2">
    <source>
        <dbReference type="Proteomes" id="UP000315353"/>
    </source>
</evidence>
<reference evidence="1 2" key="1">
    <citation type="submission" date="2019-06" db="EMBL/GenBank/DDBJ databases">
        <title>Whole genome shotgun sequence of Corynebacterium flavescens NBRC 14136.</title>
        <authorList>
            <person name="Hosoyama A."/>
            <person name="Uohara A."/>
            <person name="Ohji S."/>
            <person name="Ichikawa N."/>
        </authorList>
    </citation>
    <scope>NUCLEOTIDE SEQUENCE [LARGE SCALE GENOMIC DNA]</scope>
    <source>
        <strain evidence="1 2">NBRC 14136</strain>
    </source>
</reference>